<feature type="region of interest" description="Disordered" evidence="1">
    <location>
        <begin position="1"/>
        <end position="29"/>
    </location>
</feature>
<reference evidence="2" key="2">
    <citation type="submission" date="2023-02" db="EMBL/GenBank/DDBJ databases">
        <authorList>
            <person name="Swenson N.G."/>
            <person name="Wegrzyn J.L."/>
            <person name="Mcevoy S.L."/>
        </authorList>
    </citation>
    <scope>NUCLEOTIDE SEQUENCE</scope>
    <source>
        <strain evidence="2">91603</strain>
        <tissue evidence="2">Leaf</tissue>
    </source>
</reference>
<protein>
    <submittedName>
        <fullName evidence="2">Uncharacterized protein</fullName>
    </submittedName>
</protein>
<evidence type="ECO:0000313" key="3">
    <source>
        <dbReference type="Proteomes" id="UP001064489"/>
    </source>
</evidence>
<reference evidence="2" key="1">
    <citation type="journal article" date="2022" name="Plant J.">
        <title>Strategies of tolerance reflected in two North American maple genomes.</title>
        <authorList>
            <person name="McEvoy S.L."/>
            <person name="Sezen U.U."/>
            <person name="Trouern-Trend A."/>
            <person name="McMahon S.M."/>
            <person name="Schaberg P.G."/>
            <person name="Yang J."/>
            <person name="Wegrzyn J.L."/>
            <person name="Swenson N.G."/>
        </authorList>
    </citation>
    <scope>NUCLEOTIDE SEQUENCE</scope>
    <source>
        <strain evidence="2">91603</strain>
    </source>
</reference>
<keyword evidence="3" id="KW-1185">Reference proteome</keyword>
<evidence type="ECO:0000313" key="2">
    <source>
        <dbReference type="EMBL" id="KAI9195041.1"/>
    </source>
</evidence>
<dbReference type="EMBL" id="JAJSOW010000003">
    <property type="protein sequence ID" value="KAI9195041.1"/>
    <property type="molecule type" value="Genomic_DNA"/>
</dbReference>
<dbReference type="AlphaFoldDB" id="A0AAD5P2T5"/>
<comment type="caution">
    <text evidence="2">The sequence shown here is derived from an EMBL/GenBank/DDBJ whole genome shotgun (WGS) entry which is preliminary data.</text>
</comment>
<evidence type="ECO:0000256" key="1">
    <source>
        <dbReference type="SAM" id="MobiDB-lite"/>
    </source>
</evidence>
<proteinExistence type="predicted"/>
<accession>A0AAD5P2T5</accession>
<organism evidence="2 3">
    <name type="scientific">Acer negundo</name>
    <name type="common">Box elder</name>
    <dbReference type="NCBI Taxonomy" id="4023"/>
    <lineage>
        <taxon>Eukaryota</taxon>
        <taxon>Viridiplantae</taxon>
        <taxon>Streptophyta</taxon>
        <taxon>Embryophyta</taxon>
        <taxon>Tracheophyta</taxon>
        <taxon>Spermatophyta</taxon>
        <taxon>Magnoliopsida</taxon>
        <taxon>eudicotyledons</taxon>
        <taxon>Gunneridae</taxon>
        <taxon>Pentapetalae</taxon>
        <taxon>rosids</taxon>
        <taxon>malvids</taxon>
        <taxon>Sapindales</taxon>
        <taxon>Sapindaceae</taxon>
        <taxon>Hippocastanoideae</taxon>
        <taxon>Acereae</taxon>
        <taxon>Acer</taxon>
    </lineage>
</organism>
<sequence>MTTPTSDDLRTNPFQEEGNDENKGAILRDPLHVSAGPITRARDKRFKEALNGLIQDTWANSEVLKSKMSPHEDQGLINVINAINWAE</sequence>
<gene>
    <name evidence="2" type="ORF">LWI28_011093</name>
</gene>
<name>A0AAD5P2T5_ACENE</name>
<dbReference type="Proteomes" id="UP001064489">
    <property type="component" value="Chromosome 1"/>
</dbReference>